<dbReference type="InterPro" id="IPR012910">
    <property type="entry name" value="Plug_dom"/>
</dbReference>
<dbReference type="InterPro" id="IPR037066">
    <property type="entry name" value="Plug_dom_sf"/>
</dbReference>
<dbReference type="Gene3D" id="2.40.170.20">
    <property type="entry name" value="TonB-dependent receptor, beta-barrel domain"/>
    <property type="match status" value="1"/>
</dbReference>
<organism evidence="10 11">
    <name type="scientific">Phaeodactylibacter xiamenensis</name>
    <dbReference type="NCBI Taxonomy" id="1524460"/>
    <lineage>
        <taxon>Bacteria</taxon>
        <taxon>Pseudomonadati</taxon>
        <taxon>Bacteroidota</taxon>
        <taxon>Saprospiria</taxon>
        <taxon>Saprospirales</taxon>
        <taxon>Haliscomenobacteraceae</taxon>
        <taxon>Phaeodactylibacter</taxon>
    </lineage>
</organism>
<sequence>MDKFAVGRRIGILISCTLFCWGVVGAQSKVEVRGTVLEKATNQPIEFATVMLQDQQSKAALSGATTGADGTFLLSAEATDFTVKVSFIGYAAREFADLTAQNGQVDLGNIYLSAEGQTLDEVLVRAERSQTEFKLDKRVFNVGKDLSSTGASALEVLNNVPSVNVSIEGEVSLRGSAGVQILINGKPSVLASEQGNALGTLTAEMIESIEVITNPSAKYEAEGTSGIINIILKKDERKGLNGSVTVNTGTPHNHSVGLSLNRRTEKFNLFSQLGVGYRELPRDREVINRDLVSGTEVRSEGREYRNEQFYNVILGTDYYINDLNVITLSGNFAYEIEDQPSRTDFRFFDENGLLANEWYREEVTEATNPKWNYELQYKKDFEDNEDHVLLFSAMGNFFGKDQSSEFTNTSLLDGEAFGDQLTRTNFQEAEYTFKLDYTRPFSDKLTLETGAMYVVNDVSNDFAVSNLEGVDFVVDSSLTNIFEYSQDVLGVYTTGAYEGEQWGIKLGMRVEHTDLKTLLATTGESNNQNFANLFPSLHTSYKLSDRVSVQGGYSRRIFRPRLWDLNPFFNIRNNFSVRTGNPNLLPEYTDSYEVSSIYLLGPLSMNFSVYYRYTEAVVERISVFENNVNITMPMNIGTNRTTGLEFNAKYSPKPWLTLNGDFNYNYFNRQGELEATSFDFTGDQWSGKLTTKFKLPAQIDFEVTGQYESRVQTVQSLVSENYFLDLGLRKKLMKGRGVINLSVRDVFATRIRESVVQQPTFFLYSFGQRGRFITLGFSYGFGKGEAMEFSGQKRF</sequence>
<comment type="caution">
    <text evidence="10">The sequence shown here is derived from an EMBL/GenBank/DDBJ whole genome shotgun (WGS) entry which is preliminary data.</text>
</comment>
<dbReference type="GO" id="GO:0009279">
    <property type="term" value="C:cell outer membrane"/>
    <property type="evidence" value="ECO:0007669"/>
    <property type="project" value="UniProtKB-SubCell"/>
</dbReference>
<keyword evidence="10" id="KW-0675">Receptor</keyword>
<feature type="domain" description="TonB-dependent receptor plug" evidence="8">
    <location>
        <begin position="150"/>
        <end position="226"/>
    </location>
</feature>
<dbReference type="InterPro" id="IPR008969">
    <property type="entry name" value="CarboxyPept-like_regulatory"/>
</dbReference>
<gene>
    <name evidence="10" type="ORF">IX84_09395</name>
</gene>
<dbReference type="InterPro" id="IPR041700">
    <property type="entry name" value="OMP_b-brl_3"/>
</dbReference>
<evidence type="ECO:0000256" key="3">
    <source>
        <dbReference type="ARBA" id="ARBA00022452"/>
    </source>
</evidence>
<keyword evidence="2 7" id="KW-0813">Transport</keyword>
<name>A0A098SBH9_9BACT</name>
<keyword evidence="3 7" id="KW-1134">Transmembrane beta strand</keyword>
<dbReference type="PANTHER" id="PTHR40980">
    <property type="entry name" value="PLUG DOMAIN-CONTAINING PROTEIN"/>
    <property type="match status" value="1"/>
</dbReference>
<dbReference type="InterPro" id="IPR036942">
    <property type="entry name" value="Beta-barrel_TonB_sf"/>
</dbReference>
<evidence type="ECO:0000259" key="9">
    <source>
        <dbReference type="Pfam" id="PF14905"/>
    </source>
</evidence>
<dbReference type="InterPro" id="IPR039426">
    <property type="entry name" value="TonB-dep_rcpt-like"/>
</dbReference>
<dbReference type="PROSITE" id="PS52016">
    <property type="entry name" value="TONB_DEPENDENT_REC_3"/>
    <property type="match status" value="1"/>
</dbReference>
<evidence type="ECO:0000313" key="10">
    <source>
        <dbReference type="EMBL" id="KGE88397.1"/>
    </source>
</evidence>
<keyword evidence="4 7" id="KW-0812">Transmembrane</keyword>
<accession>A0A098SBH9</accession>
<keyword evidence="6 7" id="KW-0998">Cell outer membrane</keyword>
<dbReference type="Gene3D" id="2.60.40.1120">
    <property type="entry name" value="Carboxypeptidase-like, regulatory domain"/>
    <property type="match status" value="1"/>
</dbReference>
<evidence type="ECO:0000256" key="4">
    <source>
        <dbReference type="ARBA" id="ARBA00022692"/>
    </source>
</evidence>
<feature type="domain" description="Outer membrane protein beta-barrel" evidence="9">
    <location>
        <begin position="383"/>
        <end position="779"/>
    </location>
</feature>
<evidence type="ECO:0000256" key="5">
    <source>
        <dbReference type="ARBA" id="ARBA00023136"/>
    </source>
</evidence>
<evidence type="ECO:0000256" key="7">
    <source>
        <dbReference type="PROSITE-ProRule" id="PRU01360"/>
    </source>
</evidence>
<evidence type="ECO:0000256" key="1">
    <source>
        <dbReference type="ARBA" id="ARBA00004571"/>
    </source>
</evidence>
<evidence type="ECO:0000259" key="8">
    <source>
        <dbReference type="Pfam" id="PF07715"/>
    </source>
</evidence>
<dbReference type="STRING" id="1524460.IX84_09395"/>
<dbReference type="Pfam" id="PF13715">
    <property type="entry name" value="CarbopepD_reg_2"/>
    <property type="match status" value="1"/>
</dbReference>
<comment type="subcellular location">
    <subcellularLocation>
        <location evidence="1 7">Cell outer membrane</location>
        <topology evidence="1 7">Multi-pass membrane protein</topology>
    </subcellularLocation>
</comment>
<reference evidence="10 11" key="1">
    <citation type="journal article" date="2014" name="Int. J. Syst. Evol. Microbiol.">
        <title>Phaeodactylibacter xiamenensis gen. nov., sp. nov., a member of the family Saprospiraceae isolated from the marine alga Phaeodactylum tricornutum.</title>
        <authorList>
            <person name="Chen Z.Jr."/>
            <person name="Lei X."/>
            <person name="Lai Q."/>
            <person name="Li Y."/>
            <person name="Zhang B."/>
            <person name="Zhang J."/>
            <person name="Zhang H."/>
            <person name="Yang L."/>
            <person name="Zheng W."/>
            <person name="Tian Y."/>
            <person name="Yu Z."/>
            <person name="Xu H.Jr."/>
            <person name="Zheng T."/>
        </authorList>
    </citation>
    <scope>NUCLEOTIDE SEQUENCE [LARGE SCALE GENOMIC DNA]</scope>
    <source>
        <strain evidence="10 11">KD52</strain>
    </source>
</reference>
<dbReference type="OrthoDB" id="8764943at2"/>
<evidence type="ECO:0000256" key="6">
    <source>
        <dbReference type="ARBA" id="ARBA00023237"/>
    </source>
</evidence>
<dbReference type="SUPFAM" id="SSF56935">
    <property type="entry name" value="Porins"/>
    <property type="match status" value="1"/>
</dbReference>
<keyword evidence="11" id="KW-1185">Reference proteome</keyword>
<evidence type="ECO:0000256" key="2">
    <source>
        <dbReference type="ARBA" id="ARBA00022448"/>
    </source>
</evidence>
<dbReference type="Gene3D" id="2.170.130.10">
    <property type="entry name" value="TonB-dependent receptor, plug domain"/>
    <property type="match status" value="1"/>
</dbReference>
<comment type="similarity">
    <text evidence="7">Belongs to the TonB-dependent receptor family.</text>
</comment>
<protein>
    <submittedName>
        <fullName evidence="10">TonB-dependent receptor</fullName>
    </submittedName>
</protein>
<dbReference type="Pfam" id="PF07715">
    <property type="entry name" value="Plug"/>
    <property type="match status" value="1"/>
</dbReference>
<dbReference type="RefSeq" id="WP_052515892.1">
    <property type="nucleotide sequence ID" value="NZ_JBKAGJ010000017.1"/>
</dbReference>
<proteinExistence type="inferred from homology"/>
<dbReference type="EMBL" id="JPOS01000019">
    <property type="protein sequence ID" value="KGE88397.1"/>
    <property type="molecule type" value="Genomic_DNA"/>
</dbReference>
<dbReference type="Proteomes" id="UP000029736">
    <property type="component" value="Unassembled WGS sequence"/>
</dbReference>
<keyword evidence="5 7" id="KW-0472">Membrane</keyword>
<dbReference type="Pfam" id="PF14905">
    <property type="entry name" value="OMP_b-brl_3"/>
    <property type="match status" value="1"/>
</dbReference>
<dbReference type="PANTHER" id="PTHR40980:SF4">
    <property type="entry name" value="TONB-DEPENDENT RECEPTOR-LIKE BETA-BARREL DOMAIN-CONTAINING PROTEIN"/>
    <property type="match status" value="1"/>
</dbReference>
<evidence type="ECO:0000313" key="11">
    <source>
        <dbReference type="Proteomes" id="UP000029736"/>
    </source>
</evidence>
<dbReference type="SUPFAM" id="SSF49464">
    <property type="entry name" value="Carboxypeptidase regulatory domain-like"/>
    <property type="match status" value="1"/>
</dbReference>
<dbReference type="AlphaFoldDB" id="A0A098SBH9"/>